<name>A0AC58U2Q6_TOBAC</name>
<evidence type="ECO:0000313" key="1">
    <source>
        <dbReference type="Proteomes" id="UP000790787"/>
    </source>
</evidence>
<reference evidence="2" key="2">
    <citation type="submission" date="2025-08" db="UniProtKB">
        <authorList>
            <consortium name="RefSeq"/>
        </authorList>
    </citation>
    <scope>IDENTIFICATION</scope>
    <source>
        <tissue evidence="2">Leaf</tissue>
    </source>
</reference>
<accession>A0AC58U2Q6</accession>
<dbReference type="RefSeq" id="XP_075103760.1">
    <property type="nucleotide sequence ID" value="XM_075247659.1"/>
</dbReference>
<organism evidence="1 2">
    <name type="scientific">Nicotiana tabacum</name>
    <name type="common">Common tobacco</name>
    <dbReference type="NCBI Taxonomy" id="4097"/>
    <lineage>
        <taxon>Eukaryota</taxon>
        <taxon>Viridiplantae</taxon>
        <taxon>Streptophyta</taxon>
        <taxon>Embryophyta</taxon>
        <taxon>Tracheophyta</taxon>
        <taxon>Spermatophyta</taxon>
        <taxon>Magnoliopsida</taxon>
        <taxon>eudicotyledons</taxon>
        <taxon>Gunneridae</taxon>
        <taxon>Pentapetalae</taxon>
        <taxon>asterids</taxon>
        <taxon>lamiids</taxon>
        <taxon>Solanales</taxon>
        <taxon>Solanaceae</taxon>
        <taxon>Nicotianoideae</taxon>
        <taxon>Nicotianeae</taxon>
        <taxon>Nicotiana</taxon>
    </lineage>
</organism>
<evidence type="ECO:0000313" key="2">
    <source>
        <dbReference type="RefSeq" id="XP_075103760.1"/>
    </source>
</evidence>
<sequence length="225" mass="26571">MISTIIWNDRGIRSSGAIERLKKLKQIHKLSFIALLEPFRDNLHIDFYLNYFRIQLSMNQATANINNKIWLFWDQDFTGTLLDQDEQQITIELKHVELGETIHLTIVYAKCKPTLRSPLWENLRHKSTIYLGFYGPRYTWSNGRGPCSIVWKRLDKDLANDNWLSSFPTTTITHLASTGSDHSPLPLEMNVRQKSFKKYFRFLNYWVKNESFMSLVQKVWNNPIN</sequence>
<reference evidence="1" key="1">
    <citation type="journal article" date="2014" name="Nat. Commun.">
        <title>The tobacco genome sequence and its comparison with those of tomato and potato.</title>
        <authorList>
            <person name="Sierro N."/>
            <person name="Battey J.N."/>
            <person name="Ouadi S."/>
            <person name="Bakaher N."/>
            <person name="Bovet L."/>
            <person name="Willig A."/>
            <person name="Goepfert S."/>
            <person name="Peitsch M.C."/>
            <person name="Ivanov N.V."/>
        </authorList>
    </citation>
    <scope>NUCLEOTIDE SEQUENCE [LARGE SCALE GENOMIC DNA]</scope>
</reference>
<proteinExistence type="predicted"/>
<gene>
    <name evidence="2" type="primary">LOC142178328</name>
</gene>
<dbReference type="Proteomes" id="UP000790787">
    <property type="component" value="Chromosome 24"/>
</dbReference>
<keyword evidence="1" id="KW-1185">Reference proteome</keyword>
<protein>
    <submittedName>
        <fullName evidence="2">Uncharacterized protein LOC142178328</fullName>
    </submittedName>
</protein>